<name>A0A5B7FI71_PORTR</name>
<sequence>MFENIPTPTSPSHRLTRRDEGRPGDGFEGWRLAVWGWAGCKVEEAVWAVWEQVWARSQD</sequence>
<reference evidence="2 3" key="1">
    <citation type="submission" date="2019-05" db="EMBL/GenBank/DDBJ databases">
        <title>Another draft genome of Portunus trituberculatus and its Hox gene families provides insights of decapod evolution.</title>
        <authorList>
            <person name="Jeong J.-H."/>
            <person name="Song I."/>
            <person name="Kim S."/>
            <person name="Choi T."/>
            <person name="Kim D."/>
            <person name="Ryu S."/>
            <person name="Kim W."/>
        </authorList>
    </citation>
    <scope>NUCLEOTIDE SEQUENCE [LARGE SCALE GENOMIC DNA]</scope>
    <source>
        <tissue evidence="2">Muscle</tissue>
    </source>
</reference>
<evidence type="ECO:0000256" key="1">
    <source>
        <dbReference type="SAM" id="MobiDB-lite"/>
    </source>
</evidence>
<dbReference type="Proteomes" id="UP000324222">
    <property type="component" value="Unassembled WGS sequence"/>
</dbReference>
<dbReference type="EMBL" id="VSRR010006366">
    <property type="protein sequence ID" value="MPC44628.1"/>
    <property type="molecule type" value="Genomic_DNA"/>
</dbReference>
<feature type="compositionally biased region" description="Polar residues" evidence="1">
    <location>
        <begin position="1"/>
        <end position="13"/>
    </location>
</feature>
<protein>
    <submittedName>
        <fullName evidence="2">Uncharacterized protein</fullName>
    </submittedName>
</protein>
<comment type="caution">
    <text evidence="2">The sequence shown here is derived from an EMBL/GenBank/DDBJ whole genome shotgun (WGS) entry which is preliminary data.</text>
</comment>
<organism evidence="2 3">
    <name type="scientific">Portunus trituberculatus</name>
    <name type="common">Swimming crab</name>
    <name type="synonym">Neptunus trituberculatus</name>
    <dbReference type="NCBI Taxonomy" id="210409"/>
    <lineage>
        <taxon>Eukaryota</taxon>
        <taxon>Metazoa</taxon>
        <taxon>Ecdysozoa</taxon>
        <taxon>Arthropoda</taxon>
        <taxon>Crustacea</taxon>
        <taxon>Multicrustacea</taxon>
        <taxon>Malacostraca</taxon>
        <taxon>Eumalacostraca</taxon>
        <taxon>Eucarida</taxon>
        <taxon>Decapoda</taxon>
        <taxon>Pleocyemata</taxon>
        <taxon>Brachyura</taxon>
        <taxon>Eubrachyura</taxon>
        <taxon>Portunoidea</taxon>
        <taxon>Portunidae</taxon>
        <taxon>Portuninae</taxon>
        <taxon>Portunus</taxon>
    </lineage>
</organism>
<dbReference type="AlphaFoldDB" id="A0A5B7FI71"/>
<gene>
    <name evidence="2" type="ORF">E2C01_038305</name>
</gene>
<evidence type="ECO:0000313" key="3">
    <source>
        <dbReference type="Proteomes" id="UP000324222"/>
    </source>
</evidence>
<evidence type="ECO:0000313" key="2">
    <source>
        <dbReference type="EMBL" id="MPC44628.1"/>
    </source>
</evidence>
<proteinExistence type="predicted"/>
<keyword evidence="3" id="KW-1185">Reference proteome</keyword>
<accession>A0A5B7FI71</accession>
<feature type="region of interest" description="Disordered" evidence="1">
    <location>
        <begin position="1"/>
        <end position="24"/>
    </location>
</feature>